<dbReference type="InterPro" id="IPR036291">
    <property type="entry name" value="NAD(P)-bd_dom_sf"/>
</dbReference>
<dbReference type="STRING" id="349521.HCH_02496"/>
<reference evidence="2 3" key="1">
    <citation type="journal article" date="2005" name="Nucleic Acids Res.">
        <title>Genomic blueprint of Hahella chejuensis, a marine microbe producing an algicidal agent.</title>
        <authorList>
            <person name="Jeong H."/>
            <person name="Yim J.H."/>
            <person name="Lee C."/>
            <person name="Choi S.-H."/>
            <person name="Park Y.K."/>
            <person name="Yoon S.H."/>
            <person name="Hur C.-G."/>
            <person name="Kang H.-Y."/>
            <person name="Kim D."/>
            <person name="Lee H.H."/>
            <person name="Park K.H."/>
            <person name="Park S.-H."/>
            <person name="Park H.-S."/>
            <person name="Lee H.K."/>
            <person name="Oh T.K."/>
            <person name="Kim J.F."/>
        </authorList>
    </citation>
    <scope>NUCLEOTIDE SEQUENCE [LARGE SCALE GENOMIC DNA]</scope>
    <source>
        <strain evidence="2 3">KCTC 2396</strain>
    </source>
</reference>
<protein>
    <submittedName>
        <fullName evidence="2">Predicted nucleoside-diphosphate sugar epimerase</fullName>
    </submittedName>
</protein>
<gene>
    <name evidence="2" type="ordered locus">HCH_02496</name>
</gene>
<organism evidence="2 3">
    <name type="scientific">Hahella chejuensis (strain KCTC 2396)</name>
    <dbReference type="NCBI Taxonomy" id="349521"/>
    <lineage>
        <taxon>Bacteria</taxon>
        <taxon>Pseudomonadati</taxon>
        <taxon>Pseudomonadota</taxon>
        <taxon>Gammaproteobacteria</taxon>
        <taxon>Oceanospirillales</taxon>
        <taxon>Hahellaceae</taxon>
        <taxon>Hahella</taxon>
    </lineage>
</organism>
<sequence>MDTIFIMGATGFIGEETARSHIAKGNKVLGLARSEASAAKLRSIGVTPVMGDVYRPEEWLPKLPKIDYAINVLGFFTDGMPARFSVSHAEKCCEKYTRWIKVTIDLARRKDIKAVVNVTGTTIFEDMGVDWVTEETPIRYTPSGFNRVATPATKLCQQAIAEGLPLIIAVAPSVVYGDKPTSSFDEVFVKPLEKGQMGVVGDGKNYITTGHVEDVGRAIAHITDVKYAGEFFHIADDQPVTQREFVTSIARALGKSRVMTMPRWLVAILGGKCAVEFMTLSQRISNAKLKSTGFTLKHPRFLDEVGDVVRSMRRARAGQKLQASPA</sequence>
<dbReference type="PANTHER" id="PTHR48079:SF6">
    <property type="entry name" value="NAD(P)-BINDING DOMAIN-CONTAINING PROTEIN-RELATED"/>
    <property type="match status" value="1"/>
</dbReference>
<dbReference type="PANTHER" id="PTHR48079">
    <property type="entry name" value="PROTEIN YEEZ"/>
    <property type="match status" value="1"/>
</dbReference>
<dbReference type="eggNOG" id="COG1090">
    <property type="taxonomic scope" value="Bacteria"/>
</dbReference>
<proteinExistence type="predicted"/>
<dbReference type="Proteomes" id="UP000000238">
    <property type="component" value="Chromosome"/>
</dbReference>
<dbReference type="KEGG" id="hch:HCH_02496"/>
<feature type="domain" description="NAD-dependent epimerase/dehydratase" evidence="1">
    <location>
        <begin position="4"/>
        <end position="225"/>
    </location>
</feature>
<dbReference type="RefSeq" id="WP_011396368.1">
    <property type="nucleotide sequence ID" value="NC_007645.1"/>
</dbReference>
<dbReference type="InterPro" id="IPR001509">
    <property type="entry name" value="Epimerase_deHydtase"/>
</dbReference>
<evidence type="ECO:0000313" key="2">
    <source>
        <dbReference type="EMBL" id="ABC29299.1"/>
    </source>
</evidence>
<name>Q2SJ75_HAHCH</name>
<dbReference type="AlphaFoldDB" id="Q2SJ75"/>
<dbReference type="Pfam" id="PF01370">
    <property type="entry name" value="Epimerase"/>
    <property type="match status" value="1"/>
</dbReference>
<dbReference type="HOGENOM" id="CLU_851962_0_0_6"/>
<accession>Q2SJ75</accession>
<evidence type="ECO:0000313" key="3">
    <source>
        <dbReference type="Proteomes" id="UP000000238"/>
    </source>
</evidence>
<keyword evidence="3" id="KW-1185">Reference proteome</keyword>
<evidence type="ECO:0000259" key="1">
    <source>
        <dbReference type="Pfam" id="PF01370"/>
    </source>
</evidence>
<dbReference type="EMBL" id="CP000155">
    <property type="protein sequence ID" value="ABC29299.1"/>
    <property type="molecule type" value="Genomic_DNA"/>
</dbReference>
<dbReference type="GO" id="GO:0004029">
    <property type="term" value="F:aldehyde dehydrogenase (NAD+) activity"/>
    <property type="evidence" value="ECO:0007669"/>
    <property type="project" value="TreeGrafter"/>
</dbReference>
<dbReference type="SUPFAM" id="SSF51735">
    <property type="entry name" value="NAD(P)-binding Rossmann-fold domains"/>
    <property type="match status" value="1"/>
</dbReference>
<dbReference type="GO" id="GO:0005737">
    <property type="term" value="C:cytoplasm"/>
    <property type="evidence" value="ECO:0007669"/>
    <property type="project" value="TreeGrafter"/>
</dbReference>
<dbReference type="InterPro" id="IPR051783">
    <property type="entry name" value="NAD(P)-dependent_oxidoreduct"/>
</dbReference>
<dbReference type="Gene3D" id="3.40.50.720">
    <property type="entry name" value="NAD(P)-binding Rossmann-like Domain"/>
    <property type="match status" value="1"/>
</dbReference>
<dbReference type="OrthoDB" id="9803892at2"/>